<dbReference type="Pfam" id="PF13181">
    <property type="entry name" value="TPR_8"/>
    <property type="match status" value="1"/>
</dbReference>
<dbReference type="PROSITE" id="PS50293">
    <property type="entry name" value="TPR_REGION"/>
    <property type="match status" value="2"/>
</dbReference>
<accession>A0A2H0LPD6</accession>
<dbReference type="AlphaFoldDB" id="A0A2H0LPD6"/>
<dbReference type="Gene3D" id="1.25.40.10">
    <property type="entry name" value="Tetratricopeptide repeat domain"/>
    <property type="match status" value="3"/>
</dbReference>
<dbReference type="PANTHER" id="PTHR44858:SF1">
    <property type="entry name" value="UDP-N-ACETYLGLUCOSAMINE--PEPTIDE N-ACETYLGLUCOSAMINYLTRANSFERASE SPINDLY-RELATED"/>
    <property type="match status" value="1"/>
</dbReference>
<feature type="repeat" description="TPR" evidence="3">
    <location>
        <begin position="238"/>
        <end position="271"/>
    </location>
</feature>
<dbReference type="PROSITE" id="PS50005">
    <property type="entry name" value="TPR"/>
    <property type="match status" value="6"/>
</dbReference>
<reference evidence="4 5" key="1">
    <citation type="submission" date="2017-09" db="EMBL/GenBank/DDBJ databases">
        <title>Depth-based differentiation of microbial function through sediment-hosted aquifers and enrichment of novel symbionts in the deep terrestrial subsurface.</title>
        <authorList>
            <person name="Probst A.J."/>
            <person name="Ladd B."/>
            <person name="Jarett J.K."/>
            <person name="Geller-Mcgrath D.E."/>
            <person name="Sieber C.M."/>
            <person name="Emerson J.B."/>
            <person name="Anantharaman K."/>
            <person name="Thomas B.C."/>
            <person name="Malmstrom R."/>
            <person name="Stieglmeier M."/>
            <person name="Klingl A."/>
            <person name="Woyke T."/>
            <person name="Ryan C.M."/>
            <person name="Banfield J.F."/>
        </authorList>
    </citation>
    <scope>NUCLEOTIDE SEQUENCE [LARGE SCALE GENOMIC DNA]</scope>
    <source>
        <strain evidence="4">CG11_big_fil_rev_8_21_14_0_20_45_26</strain>
    </source>
</reference>
<dbReference type="InterPro" id="IPR011990">
    <property type="entry name" value="TPR-like_helical_dom_sf"/>
</dbReference>
<feature type="repeat" description="TPR" evidence="3">
    <location>
        <begin position="313"/>
        <end position="346"/>
    </location>
</feature>
<dbReference type="Gene3D" id="3.40.390.10">
    <property type="entry name" value="Collagenase (Catalytic Domain)"/>
    <property type="match status" value="1"/>
</dbReference>
<feature type="repeat" description="TPR" evidence="3">
    <location>
        <begin position="427"/>
        <end position="460"/>
    </location>
</feature>
<comment type="caution">
    <text evidence="4">The sequence shown here is derived from an EMBL/GenBank/DDBJ whole genome shotgun (WGS) entry which is preliminary data.</text>
</comment>
<sequence>MRRGQFDPHKYALHTLITIVILLLLVPVLQASQMRELEVGVAVTPSYKKEADWKSTFEQRLAYASKIFENEFGIALKPKVYWDWPVYDESADMDTLFADLTGRYPLRDVDIVIGLSGITEEAAANVLEDRHILGRARPFVGYLVLRKPINGLFKIQQETVLLHELGHLFGAVHTGAPKTIMAPIVDRQIPSRFDDVNREIIKITRAINFKNGADALDQNSARFLLNAYKQLIHEGQSYEFYYAMGNFYLRLGQTHNALTALKKAVQLEDKSGFLHHDIGVLYLKMQKNDEAITHLNRAIALFQNKPAYQAYRASAYQMLGRAYFEKGSYNAAQHNWLEALSMQPDHLDLRVSLAAIHLKEKRYLEAVNQLNTVLKAGGRGPRLYNGIAIAYYEMGDYKKAIEFFKKALSVPAEDSGALSSLDNTSPTEVYLHLGFAHMHLENWNEALVNFETACRMDQSSGCQLQLGKVYFQLKRWKDAVDALMPALKQERRNADLYGMVSTALIQMGDDENAERILKAAIRNVQNRQTQALFHSNLGNIYLKKHDADAALREFRFSVDKKWDHVSGHIGMALAYLGLDDVNNARQAIRQALVINPNEPQAKRIAEKIG</sequence>
<evidence type="ECO:0000256" key="1">
    <source>
        <dbReference type="ARBA" id="ARBA00022737"/>
    </source>
</evidence>
<organism evidence="4 5">
    <name type="scientific">Candidatus Abzuiibacterium crystallinum</name>
    <dbReference type="NCBI Taxonomy" id="1974748"/>
    <lineage>
        <taxon>Bacteria</taxon>
        <taxon>Pseudomonadati</taxon>
        <taxon>Candidatus Omnitrophota</taxon>
        <taxon>Candidatus Abzuiibacterium</taxon>
    </lineage>
</organism>
<dbReference type="Pfam" id="PF13424">
    <property type="entry name" value="TPR_12"/>
    <property type="match status" value="1"/>
</dbReference>
<dbReference type="Pfam" id="PF00515">
    <property type="entry name" value="TPR_1"/>
    <property type="match status" value="1"/>
</dbReference>
<dbReference type="InterPro" id="IPR024079">
    <property type="entry name" value="MetalloPept_cat_dom_sf"/>
</dbReference>
<dbReference type="InterPro" id="IPR019734">
    <property type="entry name" value="TPR_rpt"/>
</dbReference>
<proteinExistence type="predicted"/>
<keyword evidence="2 3" id="KW-0802">TPR repeat</keyword>
<dbReference type="SUPFAM" id="SSF81901">
    <property type="entry name" value="HCP-like"/>
    <property type="match status" value="1"/>
</dbReference>
<feature type="repeat" description="TPR" evidence="3">
    <location>
        <begin position="565"/>
        <end position="598"/>
    </location>
</feature>
<keyword evidence="1" id="KW-0677">Repeat</keyword>
<name>A0A2H0LPD6_9BACT</name>
<dbReference type="Proteomes" id="UP000230859">
    <property type="component" value="Unassembled WGS sequence"/>
</dbReference>
<feature type="repeat" description="TPR" evidence="3">
    <location>
        <begin position="272"/>
        <end position="305"/>
    </location>
</feature>
<dbReference type="GO" id="GO:0008237">
    <property type="term" value="F:metallopeptidase activity"/>
    <property type="evidence" value="ECO:0007669"/>
    <property type="project" value="InterPro"/>
</dbReference>
<dbReference type="InterPro" id="IPR050498">
    <property type="entry name" value="Ycf3"/>
</dbReference>
<dbReference type="SUPFAM" id="SSF48452">
    <property type="entry name" value="TPR-like"/>
    <property type="match status" value="1"/>
</dbReference>
<dbReference type="SMART" id="SM00028">
    <property type="entry name" value="TPR"/>
    <property type="match status" value="10"/>
</dbReference>
<evidence type="ECO:0000256" key="3">
    <source>
        <dbReference type="PROSITE-ProRule" id="PRU00339"/>
    </source>
</evidence>
<protein>
    <submittedName>
        <fullName evidence="4">Uncharacterized protein</fullName>
    </submittedName>
</protein>
<feature type="repeat" description="TPR" evidence="3">
    <location>
        <begin position="381"/>
        <end position="414"/>
    </location>
</feature>
<dbReference type="PANTHER" id="PTHR44858">
    <property type="entry name" value="TETRATRICOPEPTIDE REPEAT PROTEIN 6"/>
    <property type="match status" value="1"/>
</dbReference>
<gene>
    <name evidence="4" type="ORF">COV74_05920</name>
</gene>
<evidence type="ECO:0000256" key="2">
    <source>
        <dbReference type="ARBA" id="ARBA00022803"/>
    </source>
</evidence>
<dbReference type="EMBL" id="PCVY01000049">
    <property type="protein sequence ID" value="PIQ86211.1"/>
    <property type="molecule type" value="Genomic_DNA"/>
</dbReference>
<evidence type="ECO:0000313" key="5">
    <source>
        <dbReference type="Proteomes" id="UP000230859"/>
    </source>
</evidence>
<dbReference type="SUPFAM" id="SSF55486">
    <property type="entry name" value="Metalloproteases ('zincins'), catalytic domain"/>
    <property type="match status" value="1"/>
</dbReference>
<evidence type="ECO:0000313" key="4">
    <source>
        <dbReference type="EMBL" id="PIQ86211.1"/>
    </source>
</evidence>